<protein>
    <submittedName>
        <fullName evidence="2">Uncharacterized conserved protein, DUF1697 family</fullName>
    </submittedName>
</protein>
<dbReference type="Pfam" id="PF08002">
    <property type="entry name" value="DUF1697"/>
    <property type="match status" value="1"/>
</dbReference>
<keyword evidence="3" id="KW-1185">Reference proteome</keyword>
<gene>
    <name evidence="2" type="ORF">SAMN05216223_103123</name>
</gene>
<evidence type="ECO:0000313" key="2">
    <source>
        <dbReference type="EMBL" id="SEG07448.1"/>
    </source>
</evidence>
<reference evidence="2 3" key="1">
    <citation type="submission" date="2016-10" db="EMBL/GenBank/DDBJ databases">
        <authorList>
            <person name="de Groot N.N."/>
        </authorList>
    </citation>
    <scope>NUCLEOTIDE SEQUENCE [LARGE SCALE GENOMIC DNA]</scope>
    <source>
        <strain evidence="2 3">CGMCC 4.2023</strain>
    </source>
</reference>
<dbReference type="OrthoDB" id="9806494at2"/>
<dbReference type="InterPro" id="IPR012545">
    <property type="entry name" value="DUF1697"/>
</dbReference>
<dbReference type="PANTHER" id="PTHR36439">
    <property type="entry name" value="BLL4334 PROTEIN"/>
    <property type="match status" value="1"/>
</dbReference>
<dbReference type="AlphaFoldDB" id="A0A1H5X6S9"/>
<dbReference type="Proteomes" id="UP000236754">
    <property type="component" value="Unassembled WGS sequence"/>
</dbReference>
<name>A0A1H5X6S9_9ACTN</name>
<proteinExistence type="predicted"/>
<dbReference type="PANTHER" id="PTHR36439:SF1">
    <property type="entry name" value="DUF1697 DOMAIN-CONTAINING PROTEIN"/>
    <property type="match status" value="1"/>
</dbReference>
<evidence type="ECO:0000313" key="3">
    <source>
        <dbReference type="Proteomes" id="UP000236754"/>
    </source>
</evidence>
<feature type="compositionally biased region" description="Low complexity" evidence="1">
    <location>
        <begin position="42"/>
        <end position="57"/>
    </location>
</feature>
<organism evidence="2 3">
    <name type="scientific">Actinacidiphila yanglinensis</name>
    <dbReference type="NCBI Taxonomy" id="310779"/>
    <lineage>
        <taxon>Bacteria</taxon>
        <taxon>Bacillati</taxon>
        <taxon>Actinomycetota</taxon>
        <taxon>Actinomycetes</taxon>
        <taxon>Kitasatosporales</taxon>
        <taxon>Streptomycetaceae</taxon>
        <taxon>Actinacidiphila</taxon>
    </lineage>
</organism>
<feature type="region of interest" description="Disordered" evidence="1">
    <location>
        <begin position="1"/>
        <end position="57"/>
    </location>
</feature>
<dbReference type="EMBL" id="FNVU01000003">
    <property type="protein sequence ID" value="SEG07448.1"/>
    <property type="molecule type" value="Genomic_DNA"/>
</dbReference>
<sequence length="239" mass="25446">MAVPESPPVRLAPESGSVPVHGAVGARPPHPTTTFAEVTKPSTSRSARTAGAADTAGSPAGSYVALLRGINVGGHSRVPMETLRGLLTDMGGTAVRTHLQSGNAVFTHGEEEDPQRLAAELEQRISDALGLIIACLVRTGPDLRRVVDANPFSMEGVDGSRFVVVFLSGPPPREKLATLDPAVYAPDEFRAGEREIYAHFPDSIRNSKLATRFTDRWLGLTATSRNWNTVVKLLEMSGA</sequence>
<accession>A0A1H5X6S9</accession>
<dbReference type="Gene3D" id="3.30.70.1280">
    <property type="entry name" value="SP0830-like domains"/>
    <property type="match status" value="1"/>
</dbReference>
<evidence type="ECO:0000256" key="1">
    <source>
        <dbReference type="SAM" id="MobiDB-lite"/>
    </source>
</evidence>
<dbReference type="SUPFAM" id="SSF160379">
    <property type="entry name" value="SP0830-like"/>
    <property type="match status" value="1"/>
</dbReference>